<dbReference type="GO" id="GO:0043565">
    <property type="term" value="F:sequence-specific DNA binding"/>
    <property type="evidence" value="ECO:0007669"/>
    <property type="project" value="InterPro"/>
</dbReference>
<dbReference type="PROSITE" id="PS50110">
    <property type="entry name" value="RESPONSE_REGULATORY"/>
    <property type="match status" value="1"/>
</dbReference>
<dbReference type="Gene3D" id="3.40.50.2300">
    <property type="match status" value="1"/>
</dbReference>
<dbReference type="SUPFAM" id="SSF52172">
    <property type="entry name" value="CheY-like"/>
    <property type="match status" value="1"/>
</dbReference>
<name>A0A2G6MTU4_9BACT</name>
<feature type="modified residue" description="4-aspartylphosphate" evidence="5">
    <location>
        <position position="56"/>
    </location>
</feature>
<feature type="domain" description="Sigma-54 factor interaction" evidence="6">
    <location>
        <begin position="141"/>
        <end position="370"/>
    </location>
</feature>
<reference evidence="8 9" key="1">
    <citation type="submission" date="2017-10" db="EMBL/GenBank/DDBJ databases">
        <title>Novel microbial diversity and functional potential in the marine mammal oral microbiome.</title>
        <authorList>
            <person name="Dudek N.K."/>
            <person name="Sun C.L."/>
            <person name="Burstein D."/>
            <person name="Kantor R.S."/>
            <person name="Aliaga Goltsman D.S."/>
            <person name="Bik E.M."/>
            <person name="Thomas B.C."/>
            <person name="Banfield J.F."/>
            <person name="Relman D.A."/>
        </authorList>
    </citation>
    <scope>NUCLEOTIDE SEQUENCE [LARGE SCALE GENOMIC DNA]</scope>
    <source>
        <strain evidence="8">DOLJORAL78_47_202</strain>
    </source>
</reference>
<dbReference type="PANTHER" id="PTHR32071:SF81">
    <property type="entry name" value="PROPIONATE CATABOLISM OPERON REGULATORY PROTEIN"/>
    <property type="match status" value="1"/>
</dbReference>
<dbReference type="EMBL" id="PDTI01000009">
    <property type="protein sequence ID" value="PIE63360.1"/>
    <property type="molecule type" value="Genomic_DNA"/>
</dbReference>
<dbReference type="CDD" id="cd00009">
    <property type="entry name" value="AAA"/>
    <property type="match status" value="1"/>
</dbReference>
<dbReference type="InterPro" id="IPR002078">
    <property type="entry name" value="Sigma_54_int"/>
</dbReference>
<evidence type="ECO:0000259" key="7">
    <source>
        <dbReference type="PROSITE" id="PS50110"/>
    </source>
</evidence>
<feature type="domain" description="Response regulatory" evidence="7">
    <location>
        <begin position="6"/>
        <end position="121"/>
    </location>
</feature>
<dbReference type="SUPFAM" id="SSF46689">
    <property type="entry name" value="Homeodomain-like"/>
    <property type="match status" value="1"/>
</dbReference>
<dbReference type="PROSITE" id="PS00688">
    <property type="entry name" value="SIGMA54_INTERACT_3"/>
    <property type="match status" value="1"/>
</dbReference>
<proteinExistence type="predicted"/>
<evidence type="ECO:0000256" key="5">
    <source>
        <dbReference type="PROSITE-ProRule" id="PRU00169"/>
    </source>
</evidence>
<comment type="caution">
    <text evidence="8">The sequence shown here is derived from an EMBL/GenBank/DDBJ whole genome shotgun (WGS) entry which is preliminary data.</text>
</comment>
<dbReference type="GO" id="GO:0005524">
    <property type="term" value="F:ATP binding"/>
    <property type="evidence" value="ECO:0007669"/>
    <property type="project" value="UniProtKB-KW"/>
</dbReference>
<dbReference type="Gene3D" id="1.10.10.60">
    <property type="entry name" value="Homeodomain-like"/>
    <property type="match status" value="1"/>
</dbReference>
<dbReference type="Gene3D" id="3.40.50.300">
    <property type="entry name" value="P-loop containing nucleotide triphosphate hydrolases"/>
    <property type="match status" value="1"/>
</dbReference>
<dbReference type="InterPro" id="IPR025944">
    <property type="entry name" value="Sigma_54_int_dom_CS"/>
</dbReference>
<dbReference type="AlphaFoldDB" id="A0A2G6MTU4"/>
<dbReference type="Pfam" id="PF02954">
    <property type="entry name" value="HTH_8"/>
    <property type="match status" value="1"/>
</dbReference>
<dbReference type="PROSITE" id="PS50045">
    <property type="entry name" value="SIGMA54_INTERACT_4"/>
    <property type="match status" value="1"/>
</dbReference>
<keyword evidence="3" id="KW-0805">Transcription regulation</keyword>
<dbReference type="Pfam" id="PF00072">
    <property type="entry name" value="Response_reg"/>
    <property type="match status" value="1"/>
</dbReference>
<evidence type="ECO:0000313" key="9">
    <source>
        <dbReference type="Proteomes" id="UP000231203"/>
    </source>
</evidence>
<dbReference type="SMART" id="SM00448">
    <property type="entry name" value="REC"/>
    <property type="match status" value="1"/>
</dbReference>
<dbReference type="GO" id="GO:0000160">
    <property type="term" value="P:phosphorelay signal transduction system"/>
    <property type="evidence" value="ECO:0007669"/>
    <property type="project" value="InterPro"/>
</dbReference>
<dbReference type="InterPro" id="IPR003593">
    <property type="entry name" value="AAA+_ATPase"/>
</dbReference>
<evidence type="ECO:0000313" key="8">
    <source>
        <dbReference type="EMBL" id="PIE63360.1"/>
    </source>
</evidence>
<dbReference type="Pfam" id="PF25601">
    <property type="entry name" value="AAA_lid_14"/>
    <property type="match status" value="1"/>
</dbReference>
<sequence>MTTTHKILIVDDDPSILEVLDARLSASNFKVLKAKDAAGAEQILKDQKGVDLLVSDIKMPGKSGIQLFTDVRKSLPDLPVIFLTAYGTIPDAVDAIKLGAADYISKPFDGLELIKKINAMVALGGTDLATESIPLIESGFYWGKSAAMKHLYTMVRKVAATQVNALVLGESGVGKERIAGYIHRNSPRKEAPYMVVDCGSTPAGILESELFGHLKGAFTHAVKDKVGLIQAADLGTLFLDEIGNISHDMQCRLLRFLEDKKIRQVGAVKETSVDCRVIAATNADLSQAIEEGNFRQDLYYRLKGIALTIPPLRDRKEDIYPLAQMFADHYGQAHGIGRLHISDAAVKVLEEHPWPGNVRELKNTIEAGAILCQNKVIEPWDLQIESIRENAVLTSDLPESQAFSIEQSEKDTIIRALKKSRGVQKEAADLLGISKRAIHYKVKKYEIDPTVYK</sequence>
<dbReference type="FunFam" id="3.40.50.300:FF:000006">
    <property type="entry name" value="DNA-binding transcriptional regulator NtrC"/>
    <property type="match status" value="1"/>
</dbReference>
<keyword evidence="1" id="KW-0547">Nucleotide-binding</keyword>
<dbReference type="InterPro" id="IPR027417">
    <property type="entry name" value="P-loop_NTPase"/>
</dbReference>
<dbReference type="GO" id="GO:0006355">
    <property type="term" value="P:regulation of DNA-templated transcription"/>
    <property type="evidence" value="ECO:0007669"/>
    <property type="project" value="InterPro"/>
</dbReference>
<dbReference type="InterPro" id="IPR002197">
    <property type="entry name" value="HTH_Fis"/>
</dbReference>
<dbReference type="InterPro" id="IPR009057">
    <property type="entry name" value="Homeodomain-like_sf"/>
</dbReference>
<evidence type="ECO:0000256" key="1">
    <source>
        <dbReference type="ARBA" id="ARBA00022741"/>
    </source>
</evidence>
<dbReference type="PANTHER" id="PTHR32071">
    <property type="entry name" value="TRANSCRIPTIONAL REGULATORY PROTEIN"/>
    <property type="match status" value="1"/>
</dbReference>
<protein>
    <submittedName>
        <fullName evidence="8">Sigma-54-dependent Fis family transcriptional regulator</fullName>
    </submittedName>
</protein>
<evidence type="ECO:0000256" key="3">
    <source>
        <dbReference type="ARBA" id="ARBA00023015"/>
    </source>
</evidence>
<keyword evidence="4" id="KW-0804">Transcription</keyword>
<dbReference type="InterPro" id="IPR058031">
    <property type="entry name" value="AAA_lid_NorR"/>
</dbReference>
<keyword evidence="2" id="KW-0067">ATP-binding</keyword>
<keyword evidence="5" id="KW-0597">Phosphoprotein</keyword>
<dbReference type="SUPFAM" id="SSF52540">
    <property type="entry name" value="P-loop containing nucleoside triphosphate hydrolases"/>
    <property type="match status" value="1"/>
</dbReference>
<dbReference type="Gene3D" id="1.10.8.60">
    <property type="match status" value="1"/>
</dbReference>
<evidence type="ECO:0000256" key="4">
    <source>
        <dbReference type="ARBA" id="ARBA00023163"/>
    </source>
</evidence>
<organism evidence="8 9">
    <name type="scientific">Desulfobacter postgatei</name>
    <dbReference type="NCBI Taxonomy" id="2293"/>
    <lineage>
        <taxon>Bacteria</taxon>
        <taxon>Pseudomonadati</taxon>
        <taxon>Thermodesulfobacteriota</taxon>
        <taxon>Desulfobacteria</taxon>
        <taxon>Desulfobacterales</taxon>
        <taxon>Desulfobacteraceae</taxon>
        <taxon>Desulfobacter</taxon>
    </lineage>
</organism>
<dbReference type="InterPro" id="IPR001789">
    <property type="entry name" value="Sig_transdc_resp-reg_receiver"/>
</dbReference>
<dbReference type="Proteomes" id="UP000231203">
    <property type="component" value="Unassembled WGS sequence"/>
</dbReference>
<dbReference type="SMART" id="SM00382">
    <property type="entry name" value="AAA"/>
    <property type="match status" value="1"/>
</dbReference>
<dbReference type="InterPro" id="IPR011006">
    <property type="entry name" value="CheY-like_superfamily"/>
</dbReference>
<dbReference type="Pfam" id="PF00158">
    <property type="entry name" value="Sigma54_activat"/>
    <property type="match status" value="1"/>
</dbReference>
<accession>A0A2G6MTU4</accession>
<evidence type="ECO:0000259" key="6">
    <source>
        <dbReference type="PROSITE" id="PS50045"/>
    </source>
</evidence>
<dbReference type="PRINTS" id="PR01590">
    <property type="entry name" value="HTHFIS"/>
</dbReference>
<evidence type="ECO:0000256" key="2">
    <source>
        <dbReference type="ARBA" id="ARBA00022840"/>
    </source>
</evidence>
<gene>
    <name evidence="8" type="ORF">CSA25_00785</name>
</gene>